<evidence type="ECO:0000256" key="16">
    <source>
        <dbReference type="SAM" id="SignalP"/>
    </source>
</evidence>
<sequence>MRLSPRFVLSAATALALPGQAVAEGMPQFELGNPLIWGQVFWGAIVFFIFYLIAAYLILPRMAHILKSRDERIESDLKLAHKAKDDADAAHDDLKAAQEEAALKARSHIQQIREQALEDSRRQAAETNARLEGHIKDAEKNIDASRQAALSHVGQIASEAAAAMTKRLIGSANPEDIQKAVAQAQH</sequence>
<keyword evidence="2 13" id="KW-0813">Transport</keyword>
<organism evidence="17 18">
    <name type="scientific">Formicincola oecophyllae</name>
    <dbReference type="NCBI Taxonomy" id="2558361"/>
    <lineage>
        <taxon>Bacteria</taxon>
        <taxon>Pseudomonadati</taxon>
        <taxon>Pseudomonadota</taxon>
        <taxon>Alphaproteobacteria</taxon>
        <taxon>Acetobacterales</taxon>
        <taxon>Acetobacteraceae</taxon>
        <taxon>Formicincola</taxon>
    </lineage>
</organism>
<evidence type="ECO:0000256" key="14">
    <source>
        <dbReference type="RuleBase" id="RU003848"/>
    </source>
</evidence>
<evidence type="ECO:0000313" key="17">
    <source>
        <dbReference type="EMBL" id="QDH13491.1"/>
    </source>
</evidence>
<keyword evidence="7 13" id="KW-0406">Ion transport</keyword>
<accession>A0A4Y6UAS8</accession>
<evidence type="ECO:0000256" key="4">
    <source>
        <dbReference type="ARBA" id="ARBA00022692"/>
    </source>
</evidence>
<comment type="function">
    <text evidence="10 13">F(1)F(0) ATP synthase produces ATP from ADP in the presence of a proton or sodium gradient. F-type ATPases consist of two structural domains, F(1) containing the extramembraneous catalytic core and F(0) containing the membrane proton channel, linked together by a central stalk and a peripheral stalk. During catalysis, ATP synthesis in the catalytic domain of F(1) is coupled via a rotary mechanism of the central stalk subunits to proton translocation.</text>
</comment>
<proteinExistence type="inferred from homology"/>
<dbReference type="Proteomes" id="UP000318709">
    <property type="component" value="Chromosome"/>
</dbReference>
<keyword evidence="18" id="KW-1185">Reference proteome</keyword>
<protein>
    <recommendedName>
        <fullName evidence="13">ATP synthase subunit b</fullName>
    </recommendedName>
    <alternativeName>
        <fullName evidence="13">ATP synthase F(0) sector subunit b</fullName>
    </alternativeName>
    <alternativeName>
        <fullName evidence="13">ATPase subunit I</fullName>
    </alternativeName>
    <alternativeName>
        <fullName evidence="13">F-type ATPase subunit b</fullName>
        <shortName evidence="13">F-ATPase subunit b</shortName>
    </alternativeName>
</protein>
<keyword evidence="4 13" id="KW-0812">Transmembrane</keyword>
<dbReference type="EMBL" id="CP038231">
    <property type="protein sequence ID" value="QDH13491.1"/>
    <property type="molecule type" value="Genomic_DNA"/>
</dbReference>
<dbReference type="OrthoDB" id="7271837at2"/>
<feature type="transmembrane region" description="Helical" evidence="13">
    <location>
        <begin position="39"/>
        <end position="59"/>
    </location>
</feature>
<evidence type="ECO:0000256" key="1">
    <source>
        <dbReference type="ARBA" id="ARBA00005513"/>
    </source>
</evidence>
<evidence type="ECO:0000256" key="8">
    <source>
        <dbReference type="ARBA" id="ARBA00023136"/>
    </source>
</evidence>
<feature type="coiled-coil region" evidence="15">
    <location>
        <begin position="80"/>
        <end position="148"/>
    </location>
</feature>
<dbReference type="CDD" id="cd06503">
    <property type="entry name" value="ATP-synt_Fo_b"/>
    <property type="match status" value="1"/>
</dbReference>
<evidence type="ECO:0000256" key="15">
    <source>
        <dbReference type="SAM" id="Coils"/>
    </source>
</evidence>
<dbReference type="InterPro" id="IPR002146">
    <property type="entry name" value="ATP_synth_b/b'su_bac/chlpt"/>
</dbReference>
<comment type="subunit">
    <text evidence="13">F-type ATPases have 2 components, F(1) - the catalytic core - and F(0) - the membrane proton channel. F(1) has five subunits: alpha(3), beta(3), gamma(1), delta(1), epsilon(1). F(0) has three main subunits: a(1), b(2) and c(10-14). The alpha and beta chains form an alternating ring which encloses part of the gamma chain. F(1) is attached to F(0) by a central stalk formed by the gamma and epsilon chains, while a peripheral stalk is formed by the delta and b chains.</text>
</comment>
<dbReference type="GO" id="GO:0012505">
    <property type="term" value="C:endomembrane system"/>
    <property type="evidence" value="ECO:0007669"/>
    <property type="project" value="UniProtKB-SubCell"/>
</dbReference>
<evidence type="ECO:0000256" key="2">
    <source>
        <dbReference type="ARBA" id="ARBA00022448"/>
    </source>
</evidence>
<keyword evidence="9 13" id="KW-0066">ATP synthesis</keyword>
<evidence type="ECO:0000256" key="9">
    <source>
        <dbReference type="ARBA" id="ARBA00023310"/>
    </source>
</evidence>
<keyword evidence="15" id="KW-0175">Coiled coil</keyword>
<evidence type="ECO:0000256" key="3">
    <source>
        <dbReference type="ARBA" id="ARBA00022547"/>
    </source>
</evidence>
<keyword evidence="3 13" id="KW-0138">CF(0)</keyword>
<dbReference type="PANTHER" id="PTHR33445:SF1">
    <property type="entry name" value="ATP SYNTHASE SUBUNIT B"/>
    <property type="match status" value="1"/>
</dbReference>
<comment type="similarity">
    <text evidence="1 13 14">Belongs to the ATPase B chain family.</text>
</comment>
<dbReference type="RefSeq" id="WP_141443198.1">
    <property type="nucleotide sequence ID" value="NZ_CP038231.1"/>
</dbReference>
<feature type="chain" id="PRO_5021381106" description="ATP synthase subunit b" evidence="16">
    <location>
        <begin position="24"/>
        <end position="186"/>
    </location>
</feature>
<dbReference type="HAMAP" id="MF_01398">
    <property type="entry name" value="ATP_synth_b_bprime"/>
    <property type="match status" value="1"/>
</dbReference>
<keyword evidence="16" id="KW-0732">Signal</keyword>
<dbReference type="GO" id="GO:0046933">
    <property type="term" value="F:proton-transporting ATP synthase activity, rotational mechanism"/>
    <property type="evidence" value="ECO:0007669"/>
    <property type="project" value="UniProtKB-UniRule"/>
</dbReference>
<evidence type="ECO:0000256" key="11">
    <source>
        <dbReference type="ARBA" id="ARBA00025614"/>
    </source>
</evidence>
<evidence type="ECO:0000256" key="7">
    <source>
        <dbReference type="ARBA" id="ARBA00023065"/>
    </source>
</evidence>
<keyword evidence="6 13" id="KW-1133">Transmembrane helix</keyword>
<evidence type="ECO:0000256" key="5">
    <source>
        <dbReference type="ARBA" id="ARBA00022781"/>
    </source>
</evidence>
<dbReference type="GO" id="GO:0045259">
    <property type="term" value="C:proton-transporting ATP synthase complex"/>
    <property type="evidence" value="ECO:0007669"/>
    <property type="project" value="UniProtKB-KW"/>
</dbReference>
<keyword evidence="13" id="KW-1003">Cell membrane</keyword>
<evidence type="ECO:0000256" key="12">
    <source>
        <dbReference type="ARBA" id="ARBA00037847"/>
    </source>
</evidence>
<gene>
    <name evidence="13" type="primary">atpF</name>
    <name evidence="17" type="ORF">E3E12_03955</name>
</gene>
<dbReference type="GO" id="GO:0046961">
    <property type="term" value="F:proton-transporting ATPase activity, rotational mechanism"/>
    <property type="evidence" value="ECO:0007669"/>
    <property type="project" value="TreeGrafter"/>
</dbReference>
<dbReference type="KEGG" id="swf:E3E12_03955"/>
<evidence type="ECO:0000256" key="6">
    <source>
        <dbReference type="ARBA" id="ARBA00022989"/>
    </source>
</evidence>
<evidence type="ECO:0000256" key="13">
    <source>
        <dbReference type="HAMAP-Rule" id="MF_01398"/>
    </source>
</evidence>
<name>A0A4Y6UAS8_9PROT</name>
<comment type="subcellular location">
    <subcellularLocation>
        <location evidence="13">Cell membrane</location>
        <topology evidence="13">Single-pass membrane protein</topology>
    </subcellularLocation>
    <subcellularLocation>
        <location evidence="12">Endomembrane system</location>
        <topology evidence="12">Single-pass membrane protein</topology>
    </subcellularLocation>
</comment>
<dbReference type="Pfam" id="PF00430">
    <property type="entry name" value="ATP-synt_B"/>
    <property type="match status" value="1"/>
</dbReference>
<feature type="signal peptide" evidence="16">
    <location>
        <begin position="1"/>
        <end position="23"/>
    </location>
</feature>
<dbReference type="PANTHER" id="PTHR33445">
    <property type="entry name" value="ATP SYNTHASE SUBUNIT B', CHLOROPLASTIC"/>
    <property type="match status" value="1"/>
</dbReference>
<dbReference type="AlphaFoldDB" id="A0A4Y6UAS8"/>
<keyword evidence="8 13" id="KW-0472">Membrane</keyword>
<reference evidence="17 18" key="1">
    <citation type="submission" date="2019-03" db="EMBL/GenBank/DDBJ databases">
        <title>The complete genome sequence of Swingsia_sp. F3b2 LMG30590(T).</title>
        <authorList>
            <person name="Chua K.-O."/>
            <person name="Chan K.-G."/>
            <person name="See-Too W.-S."/>
        </authorList>
    </citation>
    <scope>NUCLEOTIDE SEQUENCE [LARGE SCALE GENOMIC DNA]</scope>
    <source>
        <strain evidence="17 18">F3b2</strain>
    </source>
</reference>
<comment type="function">
    <text evidence="11">Component of the F(0) channel, it forms part of the peripheral stalk, linking F(1) to F(0). The b'-subunit is a diverged and duplicated form of b found in plants and photosynthetic bacteria.</text>
</comment>
<evidence type="ECO:0000313" key="18">
    <source>
        <dbReference type="Proteomes" id="UP000318709"/>
    </source>
</evidence>
<dbReference type="GO" id="GO:0005886">
    <property type="term" value="C:plasma membrane"/>
    <property type="evidence" value="ECO:0007669"/>
    <property type="project" value="UniProtKB-SubCell"/>
</dbReference>
<evidence type="ECO:0000256" key="10">
    <source>
        <dbReference type="ARBA" id="ARBA00025198"/>
    </source>
</evidence>
<dbReference type="InterPro" id="IPR050059">
    <property type="entry name" value="ATP_synthase_B_chain"/>
</dbReference>
<keyword evidence="5 13" id="KW-0375">Hydrogen ion transport</keyword>